<feature type="region of interest" description="Disordered" evidence="1">
    <location>
        <begin position="276"/>
        <end position="353"/>
    </location>
</feature>
<organism evidence="2 3">
    <name type="scientific">Penicillium decumbens</name>
    <dbReference type="NCBI Taxonomy" id="69771"/>
    <lineage>
        <taxon>Eukaryota</taxon>
        <taxon>Fungi</taxon>
        <taxon>Dikarya</taxon>
        <taxon>Ascomycota</taxon>
        <taxon>Pezizomycotina</taxon>
        <taxon>Eurotiomycetes</taxon>
        <taxon>Eurotiomycetidae</taxon>
        <taxon>Eurotiales</taxon>
        <taxon>Aspergillaceae</taxon>
        <taxon>Penicillium</taxon>
    </lineage>
</organism>
<comment type="caution">
    <text evidence="2">The sequence shown here is derived from an EMBL/GenBank/DDBJ whole genome shotgun (WGS) entry which is preliminary data.</text>
</comment>
<feature type="compositionally biased region" description="Polar residues" evidence="1">
    <location>
        <begin position="379"/>
        <end position="408"/>
    </location>
</feature>
<protein>
    <submittedName>
        <fullName evidence="2">Uncharacterized protein</fullName>
    </submittedName>
</protein>
<dbReference type="EMBL" id="MDYL01000003">
    <property type="protein sequence ID" value="OQD77049.1"/>
    <property type="molecule type" value="Genomic_DNA"/>
</dbReference>
<accession>A0A1V6PJ59</accession>
<sequence length="463" mass="53337">NPSDPRLIFPTKANELAYSDDIDSHRLYTKLEFHHNGDFKLPPRFYALSDELVYMVAKTGYIVACGEVLAQLMGSHRLKQKSKEHMKGRLFHEWSAGSVILHPEVACQVDTSTFRYLNDTQGKLTEDLTDKEKEHAAVRDGISRDHQDLALLVDSEGPQFIHNWKLSTYQANLYGNFDNNPLSLPLRQLETTKFGWRDIRAGRTPSQYAQTMLRLLKNTGTTSTYDQILKIVYTLDASLARDFGEITEDMSMTDFMSKLDFYFENWRRQVDQKRAFTATATRRPQDQRRGTQPPPPKASTSINHSYSAHPRFRLETKHGPKNPNNWTSYQFQSQTPRAQPRPQPDQRQGQYQPYQQPYQPQRRLPQFAQQQGQQRTIANTPYNSTNFSQPTTPATANQWGRQQRSSRPQRAFHANIGSDLPDSHAFEPQADDASHQDDYAQGYMADYEEDLDAPADGRRTTLR</sequence>
<keyword evidence="3" id="KW-1185">Reference proteome</keyword>
<feature type="non-terminal residue" evidence="2">
    <location>
        <position position="1"/>
    </location>
</feature>
<dbReference type="Proteomes" id="UP000191522">
    <property type="component" value="Unassembled WGS sequence"/>
</dbReference>
<evidence type="ECO:0000256" key="1">
    <source>
        <dbReference type="SAM" id="MobiDB-lite"/>
    </source>
</evidence>
<feature type="region of interest" description="Disordered" evidence="1">
    <location>
        <begin position="379"/>
        <end position="463"/>
    </location>
</feature>
<evidence type="ECO:0000313" key="2">
    <source>
        <dbReference type="EMBL" id="OQD77049.1"/>
    </source>
</evidence>
<evidence type="ECO:0000313" key="3">
    <source>
        <dbReference type="Proteomes" id="UP000191522"/>
    </source>
</evidence>
<dbReference type="AlphaFoldDB" id="A0A1V6PJ59"/>
<dbReference type="STRING" id="69771.A0A1V6PJ59"/>
<reference evidence="3" key="1">
    <citation type="journal article" date="2017" name="Nat. Microbiol.">
        <title>Global analysis of biosynthetic gene clusters reveals vast potential of secondary metabolite production in Penicillium species.</title>
        <authorList>
            <person name="Nielsen J.C."/>
            <person name="Grijseels S."/>
            <person name="Prigent S."/>
            <person name="Ji B."/>
            <person name="Dainat J."/>
            <person name="Nielsen K.F."/>
            <person name="Frisvad J.C."/>
            <person name="Workman M."/>
            <person name="Nielsen J."/>
        </authorList>
    </citation>
    <scope>NUCLEOTIDE SEQUENCE [LARGE SCALE GENOMIC DNA]</scope>
    <source>
        <strain evidence="3">IBT 11843</strain>
    </source>
</reference>
<proteinExistence type="predicted"/>
<gene>
    <name evidence="2" type="ORF">PENDEC_c003G00397</name>
</gene>
<name>A0A1V6PJ59_PENDC</name>
<feature type="compositionally biased region" description="Low complexity" evidence="1">
    <location>
        <begin position="332"/>
        <end position="353"/>
    </location>
</feature>
<feature type="compositionally biased region" description="Polar residues" evidence="1">
    <location>
        <begin position="322"/>
        <end position="331"/>
    </location>
</feature>